<dbReference type="CDD" id="cd04301">
    <property type="entry name" value="NAT_SF"/>
    <property type="match status" value="1"/>
</dbReference>
<evidence type="ECO:0000256" key="4">
    <source>
        <dbReference type="ARBA" id="ARBA00023054"/>
    </source>
</evidence>
<gene>
    <name evidence="10" type="ORF">TGEB3V08_LOCUS2047</name>
</gene>
<dbReference type="CDD" id="cd05834">
    <property type="entry name" value="PWWP_HRP"/>
    <property type="match status" value="1"/>
</dbReference>
<feature type="compositionally biased region" description="Polar residues" evidence="7">
    <location>
        <begin position="154"/>
        <end position="182"/>
    </location>
</feature>
<dbReference type="PANTHER" id="PTHR45896">
    <property type="entry name" value="N-ALPHA-ACETYLTRANSFERASE 30"/>
    <property type="match status" value="1"/>
</dbReference>
<evidence type="ECO:0000256" key="7">
    <source>
        <dbReference type="SAM" id="MobiDB-lite"/>
    </source>
</evidence>
<comment type="subcellular location">
    <subcellularLocation>
        <location evidence="1">Nucleus</location>
    </subcellularLocation>
</comment>
<dbReference type="PROSITE" id="PS50812">
    <property type="entry name" value="PWWP"/>
    <property type="match status" value="1"/>
</dbReference>
<feature type="compositionally biased region" description="Basic and acidic residues" evidence="7">
    <location>
        <begin position="120"/>
        <end position="149"/>
    </location>
</feature>
<feature type="domain" description="N-acetyltransferase" evidence="9">
    <location>
        <begin position="433"/>
        <end position="590"/>
    </location>
</feature>
<evidence type="ECO:0008006" key="11">
    <source>
        <dbReference type="Google" id="ProtNLM"/>
    </source>
</evidence>
<dbReference type="GO" id="GO:0004596">
    <property type="term" value="F:protein-N-terminal amino-acid acetyltransferase activity"/>
    <property type="evidence" value="ECO:0007669"/>
    <property type="project" value="InterPro"/>
</dbReference>
<dbReference type="InterPro" id="IPR044542">
    <property type="entry name" value="NAA30-like"/>
</dbReference>
<dbReference type="InterPro" id="IPR035441">
    <property type="entry name" value="TFIIS/LEDGF_dom_sf"/>
</dbReference>
<dbReference type="Gene3D" id="3.40.630.30">
    <property type="match status" value="1"/>
</dbReference>
<evidence type="ECO:0000259" key="8">
    <source>
        <dbReference type="PROSITE" id="PS50812"/>
    </source>
</evidence>
<proteinExistence type="inferred from homology"/>
<dbReference type="Pfam" id="PF00855">
    <property type="entry name" value="PWWP"/>
    <property type="match status" value="1"/>
</dbReference>
<feature type="region of interest" description="Disordered" evidence="7">
    <location>
        <begin position="92"/>
        <end position="242"/>
    </location>
</feature>
<evidence type="ECO:0000256" key="2">
    <source>
        <dbReference type="ARBA" id="ARBA00005309"/>
    </source>
</evidence>
<evidence type="ECO:0000256" key="1">
    <source>
        <dbReference type="ARBA" id="ARBA00004123"/>
    </source>
</evidence>
<evidence type="ECO:0000256" key="3">
    <source>
        <dbReference type="ARBA" id="ARBA00022679"/>
    </source>
</evidence>
<dbReference type="Pfam" id="PF00583">
    <property type="entry name" value="Acetyltransf_1"/>
    <property type="match status" value="1"/>
</dbReference>
<dbReference type="SUPFAM" id="SSF63748">
    <property type="entry name" value="Tudor/PWWP/MBT"/>
    <property type="match status" value="1"/>
</dbReference>
<sequence>MAKNFSPGDKVFAKVRGYPPWPAMVEESLVDNATPSKAKYKVYFYGTAETATCKGDDLSHYAENKARLGKPLKRKGFNEALVEIEKALGGVPGDTTDITAPVPTDDVDTDHEGSLVIDETPNKKEAGDDKLKATKRKLEKDVTEDVEAKRTKRASVSSRKSSYDSLNTVGVTPTSPNKTEVVSRSGRKIKPKKFADDEEEDITQEPSLGSKGGSQDIPVAADGKFGKRRPSKLSGGEQQNKAARDRWDEACWINAQKLKQQIEDESYIPESLKKQLEERIKLREHEIRQLGLENYSDSFDVSYGYLNTEARLMELDALIKSKLSLIKADPEKCLGYLTELGDLDVQPLMLKKHPHTVDTIKKKLFVIPENKTFYQVFSEEVNKLKEHTVNMDDMEFYKLREEPSLLIEPPCFCFILTYQLDLIPFNHFGTSIKLIPDPAATLLALHWQLPELMSHWSHPLSLPAYVGIDLCCCITGFLNLKHDVRAMDGNECVGAIVCKLDHHRKVVKRGYIAMLAVDEKYRKRKIGSNLVLKAIRAMVADKADEVVLETEITNRPALRLYENLGFVRDKRLFRYYLNGVDALRLKLWLR</sequence>
<dbReference type="Pfam" id="PF11467">
    <property type="entry name" value="LEDGF"/>
    <property type="match status" value="1"/>
</dbReference>
<evidence type="ECO:0000313" key="10">
    <source>
        <dbReference type="EMBL" id="CAD7587899.1"/>
    </source>
</evidence>
<reference evidence="10" key="1">
    <citation type="submission" date="2020-11" db="EMBL/GenBank/DDBJ databases">
        <authorList>
            <person name="Tran Van P."/>
        </authorList>
    </citation>
    <scope>NUCLEOTIDE SEQUENCE</scope>
</reference>
<evidence type="ECO:0000256" key="6">
    <source>
        <dbReference type="ARBA" id="ARBA00024025"/>
    </source>
</evidence>
<dbReference type="InterPro" id="IPR000313">
    <property type="entry name" value="PWWP_dom"/>
</dbReference>
<dbReference type="InterPro" id="IPR016181">
    <property type="entry name" value="Acyl_CoA_acyltransferase"/>
</dbReference>
<dbReference type="PROSITE" id="PS51186">
    <property type="entry name" value="GNAT"/>
    <property type="match status" value="1"/>
</dbReference>
<keyword evidence="4" id="KW-0175">Coiled coil</keyword>
<dbReference type="InterPro" id="IPR036218">
    <property type="entry name" value="HIVI-bd_sf"/>
</dbReference>
<evidence type="ECO:0000259" key="9">
    <source>
        <dbReference type="PROSITE" id="PS51186"/>
    </source>
</evidence>
<keyword evidence="3" id="KW-0808">Transferase</keyword>
<organism evidence="10">
    <name type="scientific">Timema genevievae</name>
    <name type="common">Walking stick</name>
    <dbReference type="NCBI Taxonomy" id="629358"/>
    <lineage>
        <taxon>Eukaryota</taxon>
        <taxon>Metazoa</taxon>
        <taxon>Ecdysozoa</taxon>
        <taxon>Arthropoda</taxon>
        <taxon>Hexapoda</taxon>
        <taxon>Insecta</taxon>
        <taxon>Pterygota</taxon>
        <taxon>Neoptera</taxon>
        <taxon>Polyneoptera</taxon>
        <taxon>Phasmatodea</taxon>
        <taxon>Timematodea</taxon>
        <taxon>Timematoidea</taxon>
        <taxon>Timematidae</taxon>
        <taxon>Timema</taxon>
    </lineage>
</organism>
<feature type="domain" description="PWWP" evidence="8">
    <location>
        <begin position="7"/>
        <end position="51"/>
    </location>
</feature>
<dbReference type="InterPro" id="IPR021567">
    <property type="entry name" value="LEDGF_IBD"/>
</dbReference>
<accession>A0A7R9PIN9</accession>
<dbReference type="AlphaFoldDB" id="A0A7R9PIN9"/>
<dbReference type="SUPFAM" id="SSF140576">
    <property type="entry name" value="HIV integrase-binding domain"/>
    <property type="match status" value="1"/>
</dbReference>
<dbReference type="Gene3D" id="2.30.30.140">
    <property type="match status" value="1"/>
</dbReference>
<dbReference type="SUPFAM" id="SSF55729">
    <property type="entry name" value="Acyl-CoA N-acyltransferases (Nat)"/>
    <property type="match status" value="1"/>
</dbReference>
<keyword evidence="5" id="KW-0012">Acyltransferase</keyword>
<dbReference type="GO" id="GO:0005634">
    <property type="term" value="C:nucleus"/>
    <property type="evidence" value="ECO:0007669"/>
    <property type="project" value="UniProtKB-SubCell"/>
</dbReference>
<dbReference type="SMART" id="SM00293">
    <property type="entry name" value="PWWP"/>
    <property type="match status" value="1"/>
</dbReference>
<protein>
    <recommendedName>
        <fullName evidence="11">PWWP domain-containing protein</fullName>
    </recommendedName>
</protein>
<dbReference type="PANTHER" id="PTHR45896:SF1">
    <property type="entry name" value="N-ALPHA-ACETYLTRANSFERASE 30"/>
    <property type="match status" value="1"/>
</dbReference>
<name>A0A7R9PIN9_TIMGE</name>
<feature type="compositionally biased region" description="Low complexity" evidence="7">
    <location>
        <begin position="94"/>
        <end position="104"/>
    </location>
</feature>
<dbReference type="Gene3D" id="1.20.930.10">
    <property type="entry name" value="Conserved domain common to transcription factors TFIIS, elongin A, CRSP70"/>
    <property type="match status" value="1"/>
</dbReference>
<dbReference type="GO" id="GO:0031417">
    <property type="term" value="C:NatC complex"/>
    <property type="evidence" value="ECO:0007669"/>
    <property type="project" value="TreeGrafter"/>
</dbReference>
<comment type="similarity">
    <text evidence="2">Belongs to the HDGF family.</text>
</comment>
<dbReference type="InterPro" id="IPR000182">
    <property type="entry name" value="GNAT_dom"/>
</dbReference>
<dbReference type="EMBL" id="OE839612">
    <property type="protein sequence ID" value="CAD7587899.1"/>
    <property type="molecule type" value="Genomic_DNA"/>
</dbReference>
<evidence type="ECO:0000256" key="5">
    <source>
        <dbReference type="ARBA" id="ARBA00023315"/>
    </source>
</evidence>
<comment type="similarity">
    <text evidence="6">Belongs to the acetyltransferase family. MAK3 subfamily.</text>
</comment>